<keyword evidence="14" id="KW-1185">Reference proteome</keyword>
<dbReference type="Gene3D" id="2.170.190.11">
    <property type="entry name" value="Molybdopterin biosynthesis moea protein, domain 3"/>
    <property type="match status" value="1"/>
</dbReference>
<dbReference type="InterPro" id="IPR036135">
    <property type="entry name" value="MoeA_linker/N_sf"/>
</dbReference>
<evidence type="ECO:0000256" key="1">
    <source>
        <dbReference type="ARBA" id="ARBA00001946"/>
    </source>
</evidence>
<dbReference type="AlphaFoldDB" id="A0A5N0TBW0"/>
<reference evidence="13 14" key="1">
    <citation type="submission" date="2019-09" db="EMBL/GenBank/DDBJ databases">
        <title>Wenzhouxiangella sp. Genome sequencing and assembly.</title>
        <authorList>
            <person name="Zhang R."/>
        </authorList>
    </citation>
    <scope>NUCLEOTIDE SEQUENCE [LARGE SCALE GENOMIC DNA]</scope>
    <source>
        <strain evidence="13 14">W260</strain>
    </source>
</reference>
<dbReference type="SUPFAM" id="SSF63867">
    <property type="entry name" value="MoeA C-terminal domain-like"/>
    <property type="match status" value="1"/>
</dbReference>
<dbReference type="InterPro" id="IPR005110">
    <property type="entry name" value="MoeA_linker/N"/>
</dbReference>
<evidence type="ECO:0000256" key="10">
    <source>
        <dbReference type="ARBA" id="ARBA00047317"/>
    </source>
</evidence>
<dbReference type="EMBL" id="VYXP01000003">
    <property type="protein sequence ID" value="KAA9132515.1"/>
    <property type="molecule type" value="Genomic_DNA"/>
</dbReference>
<comment type="cofactor">
    <cofactor evidence="1 11">
        <name>Mg(2+)</name>
        <dbReference type="ChEBI" id="CHEBI:18420"/>
    </cofactor>
</comment>
<dbReference type="Pfam" id="PF03453">
    <property type="entry name" value="MoeA_N"/>
    <property type="match status" value="1"/>
</dbReference>
<accession>A0A5N0TBW0</accession>
<comment type="similarity">
    <text evidence="4 11">Belongs to the MoeA family.</text>
</comment>
<gene>
    <name evidence="13" type="ORF">F3N42_04635</name>
</gene>
<dbReference type="Gene3D" id="2.40.340.10">
    <property type="entry name" value="MoeA, C-terminal, domain IV"/>
    <property type="match status" value="1"/>
</dbReference>
<dbReference type="CDD" id="cd00887">
    <property type="entry name" value="MoeA"/>
    <property type="match status" value="1"/>
</dbReference>
<dbReference type="NCBIfam" id="NF045515">
    <property type="entry name" value="Glp_gephyrin"/>
    <property type="match status" value="1"/>
</dbReference>
<dbReference type="SMART" id="SM00852">
    <property type="entry name" value="MoCF_biosynth"/>
    <property type="match status" value="1"/>
</dbReference>
<dbReference type="GO" id="GO:0006777">
    <property type="term" value="P:Mo-molybdopterin cofactor biosynthetic process"/>
    <property type="evidence" value="ECO:0007669"/>
    <property type="project" value="UniProtKB-UniRule"/>
</dbReference>
<keyword evidence="9 11" id="KW-0501">Molybdenum cofactor biosynthesis</keyword>
<evidence type="ECO:0000256" key="5">
    <source>
        <dbReference type="ARBA" id="ARBA00022505"/>
    </source>
</evidence>
<evidence type="ECO:0000256" key="11">
    <source>
        <dbReference type="RuleBase" id="RU365090"/>
    </source>
</evidence>
<keyword evidence="6 11" id="KW-0808">Transferase</keyword>
<dbReference type="Gene3D" id="3.40.980.10">
    <property type="entry name" value="MoaB/Mog-like domain"/>
    <property type="match status" value="1"/>
</dbReference>
<evidence type="ECO:0000256" key="7">
    <source>
        <dbReference type="ARBA" id="ARBA00022723"/>
    </source>
</evidence>
<dbReference type="FunFam" id="3.40.980.10:FF:000004">
    <property type="entry name" value="Molybdopterin molybdenumtransferase"/>
    <property type="match status" value="1"/>
</dbReference>
<dbReference type="InterPro" id="IPR036425">
    <property type="entry name" value="MoaB/Mog-like_dom_sf"/>
</dbReference>
<dbReference type="GO" id="GO:0061599">
    <property type="term" value="F:molybdopterin molybdotransferase activity"/>
    <property type="evidence" value="ECO:0007669"/>
    <property type="project" value="UniProtKB-UniRule"/>
</dbReference>
<evidence type="ECO:0000256" key="9">
    <source>
        <dbReference type="ARBA" id="ARBA00023150"/>
    </source>
</evidence>
<dbReference type="RefSeq" id="WP_150863225.1">
    <property type="nucleotide sequence ID" value="NZ_VYXP01000003.1"/>
</dbReference>
<evidence type="ECO:0000313" key="14">
    <source>
        <dbReference type="Proteomes" id="UP000325372"/>
    </source>
</evidence>
<keyword evidence="8 11" id="KW-0460">Magnesium</keyword>
<organism evidence="13 14">
    <name type="scientific">Marinihelvus fidelis</name>
    <dbReference type="NCBI Taxonomy" id="2613842"/>
    <lineage>
        <taxon>Bacteria</taxon>
        <taxon>Pseudomonadati</taxon>
        <taxon>Pseudomonadota</taxon>
        <taxon>Gammaproteobacteria</taxon>
        <taxon>Chromatiales</taxon>
        <taxon>Wenzhouxiangellaceae</taxon>
        <taxon>Marinihelvus</taxon>
    </lineage>
</organism>
<evidence type="ECO:0000256" key="6">
    <source>
        <dbReference type="ARBA" id="ARBA00022679"/>
    </source>
</evidence>
<protein>
    <recommendedName>
        <fullName evidence="11">Molybdopterin molybdenumtransferase</fullName>
        <ecNumber evidence="11">2.10.1.1</ecNumber>
    </recommendedName>
</protein>
<evidence type="ECO:0000256" key="4">
    <source>
        <dbReference type="ARBA" id="ARBA00010763"/>
    </source>
</evidence>
<dbReference type="InterPro" id="IPR005111">
    <property type="entry name" value="MoeA_C_domain_IV"/>
</dbReference>
<dbReference type="SUPFAM" id="SSF53218">
    <property type="entry name" value="Molybdenum cofactor biosynthesis proteins"/>
    <property type="match status" value="1"/>
</dbReference>
<comment type="catalytic activity">
    <reaction evidence="10">
        <text>adenylyl-molybdopterin + molybdate = Mo-molybdopterin + AMP + H(+)</text>
        <dbReference type="Rhea" id="RHEA:35047"/>
        <dbReference type="ChEBI" id="CHEBI:15378"/>
        <dbReference type="ChEBI" id="CHEBI:36264"/>
        <dbReference type="ChEBI" id="CHEBI:62727"/>
        <dbReference type="ChEBI" id="CHEBI:71302"/>
        <dbReference type="ChEBI" id="CHEBI:456215"/>
        <dbReference type="EC" id="2.10.1.1"/>
    </reaction>
</comment>
<evidence type="ECO:0000313" key="13">
    <source>
        <dbReference type="EMBL" id="KAA9132515.1"/>
    </source>
</evidence>
<name>A0A5N0TBW0_9GAMM</name>
<proteinExistence type="inferred from homology"/>
<dbReference type="UniPathway" id="UPA00344"/>
<dbReference type="InterPro" id="IPR036688">
    <property type="entry name" value="MoeA_C_domain_IV_sf"/>
</dbReference>
<evidence type="ECO:0000256" key="2">
    <source>
        <dbReference type="ARBA" id="ARBA00002901"/>
    </source>
</evidence>
<dbReference type="InterPro" id="IPR001453">
    <property type="entry name" value="MoaB/Mog_dom"/>
</dbReference>
<comment type="caution">
    <text evidence="13">The sequence shown here is derived from an EMBL/GenBank/DDBJ whole genome shotgun (WGS) entry which is preliminary data.</text>
</comment>
<dbReference type="EC" id="2.10.1.1" evidence="11"/>
<dbReference type="PANTHER" id="PTHR10192:SF5">
    <property type="entry name" value="GEPHYRIN"/>
    <property type="match status" value="1"/>
</dbReference>
<comment type="pathway">
    <text evidence="3 11">Cofactor biosynthesis; molybdopterin biosynthesis.</text>
</comment>
<dbReference type="Gene3D" id="3.90.105.10">
    <property type="entry name" value="Molybdopterin biosynthesis moea protein, domain 2"/>
    <property type="match status" value="1"/>
</dbReference>
<dbReference type="GO" id="GO:0046872">
    <property type="term" value="F:metal ion binding"/>
    <property type="evidence" value="ECO:0007669"/>
    <property type="project" value="UniProtKB-UniRule"/>
</dbReference>
<comment type="function">
    <text evidence="2 11">Catalyzes the insertion of molybdate into adenylated molybdopterin with the concomitant release of AMP.</text>
</comment>
<keyword evidence="5 11" id="KW-0500">Molybdenum</keyword>
<dbReference type="Proteomes" id="UP000325372">
    <property type="component" value="Unassembled WGS sequence"/>
</dbReference>
<dbReference type="SUPFAM" id="SSF63882">
    <property type="entry name" value="MoeA N-terminal region -like"/>
    <property type="match status" value="1"/>
</dbReference>
<dbReference type="Pfam" id="PF00994">
    <property type="entry name" value="MoCF_biosynth"/>
    <property type="match status" value="1"/>
</dbReference>
<keyword evidence="7 11" id="KW-0479">Metal-binding</keyword>
<dbReference type="InterPro" id="IPR038987">
    <property type="entry name" value="MoeA-like"/>
</dbReference>
<sequence length="394" mass="40720">MLSVEQAIARLLADAPGPPASEPVPLAAARGRVLAVPLVATVDVPPADNSAMDGYALAAADWRGADQPLPLGGRVAAGQVGGDHTPHTVTRIFTGAELPNGADAVAMQENCRVDDDGVRVLKQPVAGDHVRARGQDTARGANVLPAGRRLLAQDIGVAASVGCAALPVRRRLRVAVVANGDELVEPGAEAGPGKIFNSNRYLLGALLGQWGFDVVDMGVAPDRPEVIAERFSHAADQADVVLSCGGVSVGEEDHVKAVLETIGQLSLWRIAMKPGKPLAYGRIGETPFLGLPGNPASALVTAMIIARPFLAACQGALPAETAPLMVDAAFTAPAPDRQCYLRVRHTGRGLEAYTNQSSGILLGASWADGLAIQPPGLAIEPGTPLQFLPWALLA</sequence>
<dbReference type="Pfam" id="PF03454">
    <property type="entry name" value="MoeA_C"/>
    <property type="match status" value="1"/>
</dbReference>
<dbReference type="PANTHER" id="PTHR10192">
    <property type="entry name" value="MOLYBDOPTERIN BIOSYNTHESIS PROTEIN"/>
    <property type="match status" value="1"/>
</dbReference>
<dbReference type="GO" id="GO:0005829">
    <property type="term" value="C:cytosol"/>
    <property type="evidence" value="ECO:0007669"/>
    <property type="project" value="TreeGrafter"/>
</dbReference>
<feature type="domain" description="MoaB/Mog" evidence="12">
    <location>
        <begin position="175"/>
        <end position="312"/>
    </location>
</feature>
<dbReference type="NCBIfam" id="TIGR00177">
    <property type="entry name" value="molyb_syn"/>
    <property type="match status" value="1"/>
</dbReference>
<evidence type="ECO:0000259" key="12">
    <source>
        <dbReference type="SMART" id="SM00852"/>
    </source>
</evidence>
<evidence type="ECO:0000256" key="8">
    <source>
        <dbReference type="ARBA" id="ARBA00022842"/>
    </source>
</evidence>
<evidence type="ECO:0000256" key="3">
    <source>
        <dbReference type="ARBA" id="ARBA00005046"/>
    </source>
</evidence>